<dbReference type="Proteomes" id="UP001139721">
    <property type="component" value="Unassembled WGS sequence"/>
</dbReference>
<feature type="compositionally biased region" description="Basic and acidic residues" evidence="1">
    <location>
        <begin position="347"/>
        <end position="365"/>
    </location>
</feature>
<organism evidence="2 3">
    <name type="scientific">Legionella maioricensis</name>
    <dbReference type="NCBI Taxonomy" id="2896528"/>
    <lineage>
        <taxon>Bacteria</taxon>
        <taxon>Pseudomonadati</taxon>
        <taxon>Pseudomonadota</taxon>
        <taxon>Gammaproteobacteria</taxon>
        <taxon>Legionellales</taxon>
        <taxon>Legionellaceae</taxon>
        <taxon>Legionella</taxon>
    </lineage>
</organism>
<feature type="region of interest" description="Disordered" evidence="1">
    <location>
        <begin position="327"/>
        <end position="365"/>
    </location>
</feature>
<name>A0A9X2D2S6_9GAMM</name>
<keyword evidence="3" id="KW-1185">Reference proteome</keyword>
<comment type="caution">
    <text evidence="2">The sequence shown here is derived from an EMBL/GenBank/DDBJ whole genome shotgun (WGS) entry which is preliminary data.</text>
</comment>
<feature type="region of interest" description="Disordered" evidence="1">
    <location>
        <begin position="392"/>
        <end position="462"/>
    </location>
</feature>
<feature type="compositionally biased region" description="Polar residues" evidence="1">
    <location>
        <begin position="335"/>
        <end position="344"/>
    </location>
</feature>
<gene>
    <name evidence="2" type="ORF">LOX96_14940</name>
</gene>
<accession>A0A9X2D2S6</accession>
<evidence type="ECO:0008006" key="4">
    <source>
        <dbReference type="Google" id="ProtNLM"/>
    </source>
</evidence>
<feature type="compositionally biased region" description="Polar residues" evidence="1">
    <location>
        <begin position="396"/>
        <end position="414"/>
    </location>
</feature>
<dbReference type="RefSeq" id="WP_250423614.1">
    <property type="nucleotide sequence ID" value="NZ_JAJKBJ010000024.1"/>
</dbReference>
<evidence type="ECO:0000313" key="3">
    <source>
        <dbReference type="Proteomes" id="UP001139721"/>
    </source>
</evidence>
<feature type="compositionally biased region" description="Basic and acidic residues" evidence="1">
    <location>
        <begin position="416"/>
        <end position="453"/>
    </location>
</feature>
<sequence length="462" mass="52280">MAYDVYSFDFDGCTANYLFLSSKIKDIIGANKILFDRIKSSNNRKIIYIGSNRQAPRDDLANSSADERGSCYPATEQVAAELGGVFDNFLLGDIYNDLPDGTCLKQALKYLAKNNKDYKELSQKKFKSLYNWIHDESKLTVLYAQMHKVSLEHPDEPINFNFFDDREDILNQLHAYFLKHRDLIPSNVTLNLKLYRGPIDRNSHEIDPLVVDYPSISGTRPEADKHYRQTVKTMAAVTIEKMTEKGMDISATGASKAITSYAEAQKYGFDMSAIKCINHYEPGMMPLNPPEAPSAKKEKFFGEVKKLHFSKHSSTEKLDKPTIEKKHFSAPTPLGFNSTTSITPSPEEEKFKLFRAEKPKNERPKDRELMGAHKSHHVQDITTGFIEIEEMEDHSSGLTPSESPVALTTTSSSIGEKFKFFPGEKPKSGRKKNEEVMGTRKGPIDTEYLEKETIQGSPNKLF</sequence>
<dbReference type="EMBL" id="JAJKBJ010000024">
    <property type="protein sequence ID" value="MCL9685396.1"/>
    <property type="molecule type" value="Genomic_DNA"/>
</dbReference>
<evidence type="ECO:0000313" key="2">
    <source>
        <dbReference type="EMBL" id="MCL9685396.1"/>
    </source>
</evidence>
<proteinExistence type="predicted"/>
<dbReference type="AlphaFoldDB" id="A0A9X2D2S6"/>
<evidence type="ECO:0000256" key="1">
    <source>
        <dbReference type="SAM" id="MobiDB-lite"/>
    </source>
</evidence>
<protein>
    <recommendedName>
        <fullName evidence="4">Dot/Icm T4SS effector</fullName>
    </recommendedName>
</protein>
<reference evidence="2" key="1">
    <citation type="submission" date="2021-11" db="EMBL/GenBank/DDBJ databases">
        <title>Legionella maioricencis sp. nov., a new species isolated from hot water samples in Mallorca.</title>
        <authorList>
            <person name="Crespi S."/>
            <person name="Drasar V."/>
            <person name="Salva-Serra F."/>
            <person name="Jaen-Luchoro D."/>
            <person name="Pineiro-Iglesias B."/>
            <person name="Aliaga F."/>
            <person name="Fernandez-Juarez V."/>
            <person name="Coll G."/>
            <person name="Moore E.R.B."/>
            <person name="Bennasar-Figueras A."/>
        </authorList>
    </citation>
    <scope>NUCLEOTIDE SEQUENCE</scope>
    <source>
        <strain evidence="2">HCPI-6</strain>
    </source>
</reference>